<sequence length="192" mass="21699">MPRFVQHLDGGFRKELTNLYSDRIEAGSIILDLMSSWVSHLPASNNYKEVIGHGLNEQELKANKQLSSYWLQNLNVNQHLPLADCQVDTGLIVAGWQYLQKPEAVASELFRVVKPGGILIVSFSNRMFSSKAPLAWLESSDRERLNLISKVVRHQGWHIEELVSKETIDTGPLKWFAGKGDPFFSVIARKPT</sequence>
<feature type="domain" description="Methyltransferase type 11" evidence="1">
    <location>
        <begin position="45"/>
        <end position="121"/>
    </location>
</feature>
<dbReference type="EMBL" id="PXVC01000007">
    <property type="protein sequence ID" value="PSI02389.1"/>
    <property type="molecule type" value="Genomic_DNA"/>
</dbReference>
<reference evidence="3" key="1">
    <citation type="submission" date="2018-03" db="EMBL/GenBank/DDBJ databases">
        <title>Ecological and genomic features of two cosmopolitan and abundant freshwater picocyanobacteria.</title>
        <authorList>
            <person name="Cabello-Yeves P.J."/>
            <person name="Picazo A."/>
            <person name="Camacho A."/>
            <person name="Callieri C."/>
            <person name="Rosselli R."/>
            <person name="Roda-Garcia J."/>
            <person name="Coutinho F.H."/>
            <person name="Rodriguez-Valera F."/>
        </authorList>
    </citation>
    <scope>NUCLEOTIDE SEQUENCE [LARGE SCALE GENOMIC DNA]</scope>
    <source>
        <strain evidence="3">Tous</strain>
    </source>
</reference>
<dbReference type="GO" id="GO:0032259">
    <property type="term" value="P:methylation"/>
    <property type="evidence" value="ECO:0007669"/>
    <property type="project" value="UniProtKB-KW"/>
</dbReference>
<gene>
    <name evidence="2" type="ORF">C7K08_02975</name>
</gene>
<keyword evidence="3" id="KW-1185">Reference proteome</keyword>
<dbReference type="Proteomes" id="UP000240206">
    <property type="component" value="Unassembled WGS sequence"/>
</dbReference>
<evidence type="ECO:0000313" key="3">
    <source>
        <dbReference type="Proteomes" id="UP000240206"/>
    </source>
</evidence>
<dbReference type="SUPFAM" id="SSF53335">
    <property type="entry name" value="S-adenosyl-L-methionine-dependent methyltransferases"/>
    <property type="match status" value="1"/>
</dbReference>
<dbReference type="STRING" id="1910958.BTM30_02850"/>
<proteinExistence type="predicted"/>
<keyword evidence="2" id="KW-0808">Transferase</keyword>
<dbReference type="PANTHER" id="PTHR43036">
    <property type="entry name" value="OSJNBB0011N17.9 PROTEIN"/>
    <property type="match status" value="1"/>
</dbReference>
<dbReference type="Gene3D" id="3.40.50.150">
    <property type="entry name" value="Vaccinia Virus protein VP39"/>
    <property type="match status" value="1"/>
</dbReference>
<dbReference type="PANTHER" id="PTHR43036:SF2">
    <property type="entry name" value="OS04G0481300 PROTEIN"/>
    <property type="match status" value="1"/>
</dbReference>
<accession>A0A2P7EGW8</accession>
<dbReference type="InterPro" id="IPR029063">
    <property type="entry name" value="SAM-dependent_MTases_sf"/>
</dbReference>
<dbReference type="Pfam" id="PF08241">
    <property type="entry name" value="Methyltransf_11"/>
    <property type="match status" value="1"/>
</dbReference>
<dbReference type="InterPro" id="IPR013216">
    <property type="entry name" value="Methyltransf_11"/>
</dbReference>
<evidence type="ECO:0000313" key="2">
    <source>
        <dbReference type="EMBL" id="PSI02389.1"/>
    </source>
</evidence>
<organism evidence="2 3">
    <name type="scientific">Synechococcus lacustris str. Tous</name>
    <dbReference type="NCBI Taxonomy" id="1910958"/>
    <lineage>
        <taxon>Bacteria</taxon>
        <taxon>Bacillati</taxon>
        <taxon>Cyanobacteriota</taxon>
        <taxon>Cyanophyceae</taxon>
        <taxon>Synechococcales</taxon>
        <taxon>Synechococcaceae</taxon>
        <taxon>Synechococcus</taxon>
    </lineage>
</organism>
<dbReference type="GO" id="GO:0008757">
    <property type="term" value="F:S-adenosylmethionine-dependent methyltransferase activity"/>
    <property type="evidence" value="ECO:0007669"/>
    <property type="project" value="InterPro"/>
</dbReference>
<name>A0A2P7EGW8_9SYNE</name>
<evidence type="ECO:0000259" key="1">
    <source>
        <dbReference type="Pfam" id="PF08241"/>
    </source>
</evidence>
<comment type="caution">
    <text evidence="2">The sequence shown here is derived from an EMBL/GenBank/DDBJ whole genome shotgun (WGS) entry which is preliminary data.</text>
</comment>
<protein>
    <submittedName>
        <fullName evidence="2">SAM-dependent methyltransferase</fullName>
    </submittedName>
</protein>
<dbReference type="AlphaFoldDB" id="A0A2P7EGW8"/>
<keyword evidence="2" id="KW-0489">Methyltransferase</keyword>